<sequence>MIKRALPTIVSSALAIHIILTALDNLPDGRASIGTRLPFFRSLPQWRFFAPNPGVENVHLFYRTRAASDEWAPWREISFRNPLRWYSLAWNPRSRAPKALFDTAQQLRVLAGYGASYEWAVESNAYKLVESVVATRVAAERKSAVPFQFMIMISAPGKGRDGLQPILVSQETSKAPDE</sequence>
<proteinExistence type="predicted"/>
<organism evidence="1 2">
    <name type="scientific">Microbacterium azadirachtae</name>
    <dbReference type="NCBI Taxonomy" id="582680"/>
    <lineage>
        <taxon>Bacteria</taxon>
        <taxon>Bacillati</taxon>
        <taxon>Actinomycetota</taxon>
        <taxon>Actinomycetes</taxon>
        <taxon>Micrococcales</taxon>
        <taxon>Microbacteriaceae</taxon>
        <taxon>Microbacterium</taxon>
    </lineage>
</organism>
<gene>
    <name evidence="1" type="ORF">RL72_02838</name>
</gene>
<dbReference type="Proteomes" id="UP000033448">
    <property type="component" value="Unassembled WGS sequence"/>
</dbReference>
<evidence type="ECO:0000313" key="1">
    <source>
        <dbReference type="EMBL" id="KJL19793.1"/>
    </source>
</evidence>
<keyword evidence="2" id="KW-1185">Reference proteome</keyword>
<name>A0A0F0KG12_9MICO</name>
<accession>A0A0F0KG12</accession>
<dbReference type="EMBL" id="JYIT01000083">
    <property type="protein sequence ID" value="KJL19793.1"/>
    <property type="molecule type" value="Genomic_DNA"/>
</dbReference>
<comment type="caution">
    <text evidence="1">The sequence shown here is derived from an EMBL/GenBank/DDBJ whole genome shotgun (WGS) entry which is preliminary data.</text>
</comment>
<dbReference type="PATRIC" id="fig|582680.7.peg.2894"/>
<evidence type="ECO:0000313" key="2">
    <source>
        <dbReference type="Proteomes" id="UP000033448"/>
    </source>
</evidence>
<reference evidence="1 2" key="1">
    <citation type="submission" date="2015-02" db="EMBL/GenBank/DDBJ databases">
        <title>Draft genome sequences of ten Microbacterium spp. with emphasis on heavy metal contaminated environments.</title>
        <authorList>
            <person name="Corretto E."/>
        </authorList>
    </citation>
    <scope>NUCLEOTIDE SEQUENCE [LARGE SCALE GENOMIC DNA]</scope>
    <source>
        <strain evidence="1 2">DSM 23848</strain>
    </source>
</reference>
<dbReference type="AlphaFoldDB" id="A0A0F0KG12"/>
<dbReference type="RefSeq" id="WP_045251506.1">
    <property type="nucleotide sequence ID" value="NZ_JYIT01000083.1"/>
</dbReference>
<protein>
    <submittedName>
        <fullName evidence="1">Uncharacterized protein</fullName>
    </submittedName>
</protein>
<dbReference type="OrthoDB" id="8565707at2"/>